<dbReference type="InterPro" id="IPR015422">
    <property type="entry name" value="PyrdxlP-dep_Trfase_small"/>
</dbReference>
<dbReference type="RefSeq" id="WP_074019892.1">
    <property type="nucleotide sequence ID" value="NZ_CAWMWP010000002.1"/>
</dbReference>
<organism evidence="3 4">
    <name type="scientific">Xenorhabdus thuongxuanensis</name>
    <dbReference type="NCBI Taxonomy" id="1873484"/>
    <lineage>
        <taxon>Bacteria</taxon>
        <taxon>Pseudomonadati</taxon>
        <taxon>Pseudomonadota</taxon>
        <taxon>Gammaproteobacteria</taxon>
        <taxon>Enterobacterales</taxon>
        <taxon>Morganellaceae</taxon>
        <taxon>Xenorhabdus</taxon>
    </lineage>
</organism>
<gene>
    <name evidence="3" type="ORF">Xentx_01783</name>
</gene>
<evidence type="ECO:0000313" key="3">
    <source>
        <dbReference type="EMBL" id="OKP06876.1"/>
    </source>
</evidence>
<dbReference type="Proteomes" id="UP000186277">
    <property type="component" value="Unassembled WGS sequence"/>
</dbReference>
<dbReference type="Pfam" id="PF00266">
    <property type="entry name" value="Aminotran_5"/>
    <property type="match status" value="1"/>
</dbReference>
<dbReference type="Gene3D" id="3.40.640.10">
    <property type="entry name" value="Type I PLP-dependent aspartate aminotransferase-like (Major domain)"/>
    <property type="match status" value="1"/>
</dbReference>
<keyword evidence="4" id="KW-1185">Reference proteome</keyword>
<protein>
    <submittedName>
        <fullName evidence="3">NifS protein</fullName>
    </submittedName>
</protein>
<name>A0A1Q5U319_9GAMM</name>
<keyword evidence="1" id="KW-0663">Pyridoxal phosphate</keyword>
<dbReference type="AlphaFoldDB" id="A0A1Q5U319"/>
<reference evidence="3 4" key="1">
    <citation type="submission" date="2016-09" db="EMBL/GenBank/DDBJ databases">
        <title>Xenorhabdus thuongxuanensis sp. nov. and Xenorhabdus eapokensis sp. nov., isolated from Steinernema species.</title>
        <authorList>
            <person name="Kaempfer P."/>
            <person name="Tobias N.J."/>
            <person name="Phan Ke L."/>
            <person name="Bode H.B."/>
            <person name="Glaeser S.P."/>
        </authorList>
    </citation>
    <scope>NUCLEOTIDE SEQUENCE [LARGE SCALE GENOMIC DNA]</scope>
    <source>
        <strain evidence="3 4">30TX1</strain>
    </source>
</reference>
<dbReference type="InterPro" id="IPR000192">
    <property type="entry name" value="Aminotrans_V_dom"/>
</dbReference>
<evidence type="ECO:0000313" key="4">
    <source>
        <dbReference type="Proteomes" id="UP000186277"/>
    </source>
</evidence>
<evidence type="ECO:0000259" key="2">
    <source>
        <dbReference type="Pfam" id="PF00266"/>
    </source>
</evidence>
<dbReference type="PANTHER" id="PTHR43686:SF1">
    <property type="entry name" value="AMINOTRAN_5 DOMAIN-CONTAINING PROTEIN"/>
    <property type="match status" value="1"/>
</dbReference>
<sequence>MSLSMDLIRQSIIGECCPIKTPFGIKPLIYADYTASGRSLSFIEQFIQQQVMPFYGNTHTETSITGLQTTYLREQSRHIIRQALNATQAYHIIFTGSGATSAINRFIHMLNIPRYQEQKPVVFIGGYEHHSNDLPWREADVELVRIPLTPEGILDQTELKTQLLKYQHVPLKVGSFSAASNVTGIKTDINGIFNLLKSFNALSCWDFAAAAPYMSIDLQAIPMDAIFISPHKFLGGPGTPGLLVIRDNCFSQTIPGLNGGGTVSYVNASTHQYVDNIERREEGGTPAIIESIRAGLVFKIQQQIGLDYIKKREKELVEQTLLYWRNLPNFELMGNPSLPRLAIFSFNIKGLHYGVVVAMLNDLFGIQARGGCSCAGPYAHQLLDINQDDSRNIQEELAQGNKLARPGWVRLNLHYLLEKSTVCYILEAVSLISRYGHWLAKQYHYHNDKGVWLYQQYQPQLTVSLDHLEFFHQQRNIRPESLEESMKSAKNTLLKSKSHVNSEKIANILNG</sequence>
<comment type="caution">
    <text evidence="3">The sequence shown here is derived from an EMBL/GenBank/DDBJ whole genome shotgun (WGS) entry which is preliminary data.</text>
</comment>
<dbReference type="OrthoDB" id="9804366at2"/>
<dbReference type="SUPFAM" id="SSF53383">
    <property type="entry name" value="PLP-dependent transferases"/>
    <property type="match status" value="1"/>
</dbReference>
<proteinExistence type="predicted"/>
<dbReference type="PANTHER" id="PTHR43686">
    <property type="entry name" value="SULFURTRANSFERASE-RELATED"/>
    <property type="match status" value="1"/>
</dbReference>
<dbReference type="InterPro" id="IPR015421">
    <property type="entry name" value="PyrdxlP-dep_Trfase_major"/>
</dbReference>
<dbReference type="Gene3D" id="3.90.1150.10">
    <property type="entry name" value="Aspartate Aminotransferase, domain 1"/>
    <property type="match status" value="1"/>
</dbReference>
<accession>A0A1Q5U319</accession>
<dbReference type="EMBL" id="MKGR01000010">
    <property type="protein sequence ID" value="OKP06876.1"/>
    <property type="molecule type" value="Genomic_DNA"/>
</dbReference>
<dbReference type="InterPro" id="IPR015424">
    <property type="entry name" value="PyrdxlP-dep_Trfase"/>
</dbReference>
<feature type="domain" description="Aminotransferase class V" evidence="2">
    <location>
        <begin position="29"/>
        <end position="380"/>
    </location>
</feature>
<evidence type="ECO:0000256" key="1">
    <source>
        <dbReference type="ARBA" id="ARBA00022898"/>
    </source>
</evidence>